<sequence>MKFHENGRMKNPRMVCRAKHWLRCRRSSLLVAGFGAVGLYPRDAGMVRCGPADIGSH</sequence>
<proteinExistence type="predicted"/>
<dbReference type="STRING" id="862719.AZOLI_0894"/>
<evidence type="ECO:0000313" key="2">
    <source>
        <dbReference type="Proteomes" id="UP000005667"/>
    </source>
</evidence>
<organism evidence="1 2">
    <name type="scientific">Azospirillum lipoferum (strain 4B)</name>
    <dbReference type="NCBI Taxonomy" id="862719"/>
    <lineage>
        <taxon>Bacteria</taxon>
        <taxon>Pseudomonadati</taxon>
        <taxon>Pseudomonadota</taxon>
        <taxon>Alphaproteobacteria</taxon>
        <taxon>Rhodospirillales</taxon>
        <taxon>Azospirillaceae</taxon>
        <taxon>Azospirillum</taxon>
    </lineage>
</organism>
<accession>G7Z5K5</accession>
<dbReference type="KEGG" id="ali:AZOLI_0894"/>
<name>G7Z5K5_AZOL4</name>
<dbReference type="EMBL" id="FQ311868">
    <property type="protein sequence ID" value="CBS86236.1"/>
    <property type="molecule type" value="Genomic_DNA"/>
</dbReference>
<gene>
    <name evidence="1" type="ordered locus">AZOLI_0894</name>
</gene>
<reference evidence="2" key="1">
    <citation type="journal article" date="2011" name="PLoS Genet.">
        <title>Azospirillum genomes reveal transition of bacteria from aquatic to terrestrial environments.</title>
        <authorList>
            <person name="Wisniewski-Dye F."/>
            <person name="Borziak K."/>
            <person name="Khalsa-Moyers G."/>
            <person name="Alexandre G."/>
            <person name="Sukharnikov L.O."/>
            <person name="Wuichet K."/>
            <person name="Hurst G.B."/>
            <person name="McDonald W.H."/>
            <person name="Robertson J.S."/>
            <person name="Barbe V."/>
            <person name="Calteau A."/>
            <person name="Rouy Z."/>
            <person name="Mangenot S."/>
            <person name="Prigent-Combaret C."/>
            <person name="Normand P."/>
            <person name="Boyer M."/>
            <person name="Siguier P."/>
            <person name="Dessaux Y."/>
            <person name="Elmerich C."/>
            <person name="Condemine G."/>
            <person name="Krishnen G."/>
            <person name="Kennedy I."/>
            <person name="Paterson A.H."/>
            <person name="Gonzalez V."/>
            <person name="Mavingui P."/>
            <person name="Zhulin I.B."/>
        </authorList>
    </citation>
    <scope>NUCLEOTIDE SEQUENCE [LARGE SCALE GENOMIC DNA]</scope>
    <source>
        <strain evidence="2">4B</strain>
    </source>
</reference>
<protein>
    <submittedName>
        <fullName evidence="1">Uncharacterized protein</fullName>
    </submittedName>
</protein>
<evidence type="ECO:0000313" key="1">
    <source>
        <dbReference type="EMBL" id="CBS86236.1"/>
    </source>
</evidence>
<dbReference type="AlphaFoldDB" id="G7Z5K5"/>
<dbReference type="Proteomes" id="UP000005667">
    <property type="component" value="Chromosome"/>
</dbReference>
<keyword evidence="2" id="KW-1185">Reference proteome</keyword>
<dbReference type="HOGENOM" id="CLU_2986622_0_0_5"/>